<accession>A0A7K1TEM6</accession>
<organism evidence="1 2">
    <name type="scientific">Hymenobacter ginkgonis</name>
    <dbReference type="NCBI Taxonomy" id="2682976"/>
    <lineage>
        <taxon>Bacteria</taxon>
        <taxon>Pseudomonadati</taxon>
        <taxon>Bacteroidota</taxon>
        <taxon>Cytophagia</taxon>
        <taxon>Cytophagales</taxon>
        <taxon>Hymenobacteraceae</taxon>
        <taxon>Hymenobacter</taxon>
    </lineage>
</organism>
<comment type="caution">
    <text evidence="1">The sequence shown here is derived from an EMBL/GenBank/DDBJ whole genome shotgun (WGS) entry which is preliminary data.</text>
</comment>
<dbReference type="AlphaFoldDB" id="A0A7K1TEM6"/>
<dbReference type="EMBL" id="WQKZ01000002">
    <property type="protein sequence ID" value="MVN76863.1"/>
    <property type="molecule type" value="Genomic_DNA"/>
</dbReference>
<evidence type="ECO:0008006" key="3">
    <source>
        <dbReference type="Google" id="ProtNLM"/>
    </source>
</evidence>
<name>A0A7K1TEM6_9BACT</name>
<protein>
    <recommendedName>
        <fullName evidence="3">DUF3887 domain-containing protein</fullName>
    </recommendedName>
</protein>
<evidence type="ECO:0000313" key="2">
    <source>
        <dbReference type="Proteomes" id="UP000441336"/>
    </source>
</evidence>
<sequence length="136" mass="15104">MPLAGLALAAGWPTDAQRTLAAPTQAQVANRFLREILRADYPAAYRRLAPEVQATVRLPTFAAAARPLWQQGQARGPAITLYQIGARLGGEHSRNQWFCRFAFARDSVHRPPPVLLEVTFRDTTARAVLGFGLRRR</sequence>
<keyword evidence="2" id="KW-1185">Reference proteome</keyword>
<gene>
    <name evidence="1" type="ORF">GO988_11060</name>
</gene>
<proteinExistence type="predicted"/>
<reference evidence="1 2" key="1">
    <citation type="submission" date="2019-12" db="EMBL/GenBank/DDBJ databases">
        <title>Hymenobacter sp. HMF4947 Genome sequencing and assembly.</title>
        <authorList>
            <person name="Kang H."/>
            <person name="Cha I."/>
            <person name="Kim H."/>
            <person name="Joh K."/>
        </authorList>
    </citation>
    <scope>NUCLEOTIDE SEQUENCE [LARGE SCALE GENOMIC DNA]</scope>
    <source>
        <strain evidence="1 2">HMF4947</strain>
    </source>
</reference>
<evidence type="ECO:0000313" key="1">
    <source>
        <dbReference type="EMBL" id="MVN76863.1"/>
    </source>
</evidence>
<dbReference type="Proteomes" id="UP000441336">
    <property type="component" value="Unassembled WGS sequence"/>
</dbReference>